<dbReference type="AntiFam" id="ANF00267">
    <property type="entry name" value="DNA repeat translations related to WP_015765070.1"/>
</dbReference>
<accession>A0AAD1AQL4</accession>
<organism evidence="1 2">
    <name type="scientific">Lacticaseibacillus casei DSM 20011 = JCM 1134 = ATCC 393</name>
    <dbReference type="NCBI Taxonomy" id="1423732"/>
    <lineage>
        <taxon>Bacteria</taxon>
        <taxon>Bacillati</taxon>
        <taxon>Bacillota</taxon>
        <taxon>Bacilli</taxon>
        <taxon>Lactobacillales</taxon>
        <taxon>Lactobacillaceae</taxon>
        <taxon>Lacticaseibacillus</taxon>
    </lineage>
</organism>
<dbReference type="Proteomes" id="UP000015560">
    <property type="component" value="Chromosome"/>
</dbReference>
<sequence>MPKGTTLQFQTLRLPLAITRSQSQKSPCKDLKPKWPKSSHLGLRPLTLRFLTGLAHAHKKIAPNIS</sequence>
<dbReference type="AlphaFoldDB" id="A0AAD1AQL4"/>
<proteinExistence type="predicted"/>
<gene>
    <name evidence="1" type="ORF">LBCZ_1563</name>
</gene>
<reference evidence="1 2" key="1">
    <citation type="journal article" date="2013" name="PLoS ONE">
        <title>Genomic Adaptation of the Lactobacillus casei Group.</title>
        <authorList>
            <person name="Toh H."/>
            <person name="Oshima K."/>
            <person name="Nakano A."/>
            <person name="Takahata M."/>
            <person name="Murakami M."/>
            <person name="Takaki T."/>
            <person name="Nishiyama H."/>
            <person name="Igimi S."/>
            <person name="Hattori M."/>
            <person name="Morita H."/>
        </authorList>
    </citation>
    <scope>NUCLEOTIDE SEQUENCE [LARGE SCALE GENOMIC DNA]</scope>
    <source>
        <strain evidence="1 2">ATCC 393</strain>
    </source>
</reference>
<dbReference type="NCBIfam" id="NF040517">
    <property type="entry name" value="Lacto_Palin_RP2"/>
    <property type="match status" value="1"/>
</dbReference>
<name>A0AAD1AQL4_LACCA</name>
<evidence type="ECO:0000313" key="2">
    <source>
        <dbReference type="Proteomes" id="UP000015560"/>
    </source>
</evidence>
<evidence type="ECO:0000313" key="1">
    <source>
        <dbReference type="EMBL" id="BAN74731.1"/>
    </source>
</evidence>
<protein>
    <submittedName>
        <fullName evidence="1">Uncharacterized protein</fullName>
    </submittedName>
</protein>
<dbReference type="EMBL" id="AP012544">
    <property type="protein sequence ID" value="BAN74731.1"/>
    <property type="molecule type" value="Genomic_DNA"/>
</dbReference>